<feature type="transmembrane region" description="Helical" evidence="7">
    <location>
        <begin position="316"/>
        <end position="334"/>
    </location>
</feature>
<dbReference type="NCBIfam" id="TIGR00711">
    <property type="entry name" value="efflux_EmrB"/>
    <property type="match status" value="1"/>
</dbReference>
<evidence type="ECO:0000256" key="6">
    <source>
        <dbReference type="ARBA" id="ARBA00023136"/>
    </source>
</evidence>
<protein>
    <submittedName>
        <fullName evidence="9">Drug resistance transporter, EmrB/QacA subfamily</fullName>
    </submittedName>
</protein>
<evidence type="ECO:0000259" key="8">
    <source>
        <dbReference type="PROSITE" id="PS50850"/>
    </source>
</evidence>
<dbReference type="InterPro" id="IPR020846">
    <property type="entry name" value="MFS_dom"/>
</dbReference>
<evidence type="ECO:0000256" key="7">
    <source>
        <dbReference type="SAM" id="Phobius"/>
    </source>
</evidence>
<sequence length="434" mass="44619">MALAVVLVAAFMDLVDVTILNVVLPAIEADLGATAAQLQWMVGGYALALAVGLITGARLGDLLGHRRVFVTGLAGFALASALCGLAGSANVLVLARVLQGLLAAVMIPQVLTQIQLMYPPQRRAAPMAAYTALSGLAATLGPILGPALLAWDLGGLGWRLVFWVNVPIGLLAAVAALRLLPEDKPAPSRRLDLVGLVLSAVGLFLVLYPLNHNGNWELLAAGALVLAVFVLHERRVADPLVDLSLLRVRSVSGGLLLQLLFFVPTMGFFLVYMLHLQNAAGFGPMSAGLMMLPWSVAVPVFAGLAAAVLLPRTGRLTVQIGLVVLAAGFALVAAQPELVWGLIVGGAGMGLIIAPLAQLTLGEVAESDAGSASGLYNTVAQLAASLGVAIIGTHYTSTASLASALRLGVLMLAVALAATFLLPGRAAAREVVHA</sequence>
<feature type="transmembrane region" description="Helical" evidence="7">
    <location>
        <begin position="287"/>
        <end position="309"/>
    </location>
</feature>
<keyword evidence="5 7" id="KW-1133">Transmembrane helix</keyword>
<feature type="transmembrane region" description="Helical" evidence="7">
    <location>
        <begin position="68"/>
        <end position="87"/>
    </location>
</feature>
<evidence type="ECO:0000256" key="4">
    <source>
        <dbReference type="ARBA" id="ARBA00022692"/>
    </source>
</evidence>
<name>A0A1G9T9Z4_ALLAB</name>
<feature type="transmembrane region" description="Helical" evidence="7">
    <location>
        <begin position="39"/>
        <end position="56"/>
    </location>
</feature>
<keyword evidence="10" id="KW-1185">Reference proteome</keyword>
<keyword evidence="4 7" id="KW-0812">Transmembrane</keyword>
<feature type="transmembrane region" description="Helical" evidence="7">
    <location>
        <begin position="160"/>
        <end position="179"/>
    </location>
</feature>
<organism evidence="9 10">
    <name type="scientific">Allokutzneria albata</name>
    <name type="common">Kibdelosporangium albatum</name>
    <dbReference type="NCBI Taxonomy" id="211114"/>
    <lineage>
        <taxon>Bacteria</taxon>
        <taxon>Bacillati</taxon>
        <taxon>Actinomycetota</taxon>
        <taxon>Actinomycetes</taxon>
        <taxon>Pseudonocardiales</taxon>
        <taxon>Pseudonocardiaceae</taxon>
        <taxon>Allokutzneria</taxon>
    </lineage>
</organism>
<feature type="transmembrane region" description="Helical" evidence="7">
    <location>
        <begin position="216"/>
        <end position="232"/>
    </location>
</feature>
<dbReference type="SUPFAM" id="SSF103473">
    <property type="entry name" value="MFS general substrate transporter"/>
    <property type="match status" value="1"/>
</dbReference>
<evidence type="ECO:0000256" key="1">
    <source>
        <dbReference type="ARBA" id="ARBA00004651"/>
    </source>
</evidence>
<dbReference type="InterPro" id="IPR011701">
    <property type="entry name" value="MFS"/>
</dbReference>
<comment type="subcellular location">
    <subcellularLocation>
        <location evidence="1">Cell membrane</location>
        <topology evidence="1">Multi-pass membrane protein</topology>
    </subcellularLocation>
</comment>
<dbReference type="EMBL" id="LT629701">
    <property type="protein sequence ID" value="SDM43925.1"/>
    <property type="molecule type" value="Genomic_DNA"/>
</dbReference>
<dbReference type="eggNOG" id="COG0477">
    <property type="taxonomic scope" value="Bacteria"/>
</dbReference>
<feature type="transmembrane region" description="Helical" evidence="7">
    <location>
        <begin position="124"/>
        <end position="148"/>
    </location>
</feature>
<accession>A0A1G9T9Z4</accession>
<feature type="transmembrane region" description="Helical" evidence="7">
    <location>
        <begin position="253"/>
        <end position="275"/>
    </location>
</feature>
<evidence type="ECO:0000256" key="2">
    <source>
        <dbReference type="ARBA" id="ARBA00022448"/>
    </source>
</evidence>
<evidence type="ECO:0000313" key="10">
    <source>
        <dbReference type="Proteomes" id="UP000183376"/>
    </source>
</evidence>
<proteinExistence type="predicted"/>
<keyword evidence="6 7" id="KW-0472">Membrane</keyword>
<dbReference type="AlphaFoldDB" id="A0A1G9T9Z4"/>
<dbReference type="GO" id="GO:0022857">
    <property type="term" value="F:transmembrane transporter activity"/>
    <property type="evidence" value="ECO:0007669"/>
    <property type="project" value="InterPro"/>
</dbReference>
<dbReference type="PROSITE" id="PS50850">
    <property type="entry name" value="MFS"/>
    <property type="match status" value="1"/>
</dbReference>
<dbReference type="PANTHER" id="PTHR42718">
    <property type="entry name" value="MAJOR FACILITATOR SUPERFAMILY MULTIDRUG TRANSPORTER MFSC"/>
    <property type="match status" value="1"/>
</dbReference>
<dbReference type="STRING" id="211114.SAMN04489726_1626"/>
<feature type="transmembrane region" description="Helical" evidence="7">
    <location>
        <begin position="191"/>
        <end position="210"/>
    </location>
</feature>
<evidence type="ECO:0000313" key="9">
    <source>
        <dbReference type="EMBL" id="SDM43925.1"/>
    </source>
</evidence>
<evidence type="ECO:0000256" key="5">
    <source>
        <dbReference type="ARBA" id="ARBA00022989"/>
    </source>
</evidence>
<dbReference type="RefSeq" id="WP_052408086.1">
    <property type="nucleotide sequence ID" value="NZ_JOEF01000035.1"/>
</dbReference>
<feature type="transmembrane region" description="Helical" evidence="7">
    <location>
        <begin position="401"/>
        <end position="422"/>
    </location>
</feature>
<evidence type="ECO:0000256" key="3">
    <source>
        <dbReference type="ARBA" id="ARBA00022475"/>
    </source>
</evidence>
<reference evidence="9 10" key="1">
    <citation type="submission" date="2016-10" db="EMBL/GenBank/DDBJ databases">
        <authorList>
            <person name="de Groot N.N."/>
        </authorList>
    </citation>
    <scope>NUCLEOTIDE SEQUENCE [LARGE SCALE GENOMIC DNA]</scope>
    <source>
        <strain evidence="9 10">DSM 44149</strain>
    </source>
</reference>
<dbReference type="Gene3D" id="1.20.1720.10">
    <property type="entry name" value="Multidrug resistance protein D"/>
    <property type="match status" value="1"/>
</dbReference>
<dbReference type="InterPro" id="IPR004638">
    <property type="entry name" value="EmrB-like"/>
</dbReference>
<dbReference type="GO" id="GO:0005886">
    <property type="term" value="C:plasma membrane"/>
    <property type="evidence" value="ECO:0007669"/>
    <property type="project" value="UniProtKB-SubCell"/>
</dbReference>
<dbReference type="PANTHER" id="PTHR42718:SF39">
    <property type="entry name" value="ACTINORHODIN TRANSPORTER-RELATED"/>
    <property type="match status" value="1"/>
</dbReference>
<dbReference type="OrthoDB" id="4532109at2"/>
<feature type="domain" description="Major facilitator superfamily (MFS) profile" evidence="8">
    <location>
        <begin position="2"/>
        <end position="426"/>
    </location>
</feature>
<dbReference type="InterPro" id="IPR036259">
    <property type="entry name" value="MFS_trans_sf"/>
</dbReference>
<dbReference type="Gene3D" id="1.20.1250.20">
    <property type="entry name" value="MFS general substrate transporter like domains"/>
    <property type="match status" value="1"/>
</dbReference>
<keyword evidence="2" id="KW-0813">Transport</keyword>
<feature type="transmembrane region" description="Helical" evidence="7">
    <location>
        <begin position="374"/>
        <end position="395"/>
    </location>
</feature>
<gene>
    <name evidence="9" type="ORF">SAMN04489726_1626</name>
</gene>
<dbReference type="Proteomes" id="UP000183376">
    <property type="component" value="Chromosome I"/>
</dbReference>
<keyword evidence="3" id="KW-1003">Cell membrane</keyword>
<feature type="transmembrane region" description="Helical" evidence="7">
    <location>
        <begin position="340"/>
        <end position="362"/>
    </location>
</feature>
<dbReference type="Pfam" id="PF07690">
    <property type="entry name" value="MFS_1"/>
    <property type="match status" value="1"/>
</dbReference>